<evidence type="ECO:0000256" key="1">
    <source>
        <dbReference type="SAM" id="Phobius"/>
    </source>
</evidence>
<gene>
    <name evidence="2" type="ORF">DMW51_18185</name>
</gene>
<keyword evidence="3" id="KW-1185">Reference proteome</keyword>
<dbReference type="Proteomes" id="UP000247823">
    <property type="component" value="Unassembled WGS sequence"/>
</dbReference>
<name>A0ABX5NEP6_SERMA</name>
<dbReference type="EMBL" id="QJQB01000417">
    <property type="protein sequence ID" value="PYA63658.1"/>
    <property type="molecule type" value="Genomic_DNA"/>
</dbReference>
<keyword evidence="1" id="KW-0812">Transmembrane</keyword>
<keyword evidence="1" id="KW-1133">Transmembrane helix</keyword>
<proteinExistence type="predicted"/>
<evidence type="ECO:0000313" key="2">
    <source>
        <dbReference type="EMBL" id="PYA63658.1"/>
    </source>
</evidence>
<accession>A0ABX5NEP6</accession>
<evidence type="ECO:0000313" key="3">
    <source>
        <dbReference type="Proteomes" id="UP000247823"/>
    </source>
</evidence>
<protein>
    <submittedName>
        <fullName evidence="2">Uncharacterized protein</fullName>
    </submittedName>
</protein>
<sequence length="61" mass="7471">MLIEGWSLIKLRAKHSINFIRQFIFAFNCFALVMYALRCMGFLWHEWRLQKTVSYLEIEEK</sequence>
<reference evidence="2" key="2">
    <citation type="submission" date="2018-06" db="EMBL/GenBank/DDBJ databases">
        <authorList>
            <person name="Martins R.C."/>
            <person name="Perdigao-Neto L.V."/>
            <person name="Costa S.F."/>
            <person name="Levin A.S.S."/>
        </authorList>
    </citation>
    <scope>NUCLEOTIDE SEQUENCE</scope>
    <source>
        <strain evidence="2">1283</strain>
    </source>
</reference>
<keyword evidence="1" id="KW-0472">Membrane</keyword>
<comment type="caution">
    <text evidence="2">The sequence shown here is derived from an EMBL/GenBank/DDBJ whole genome shotgun (WGS) entry which is preliminary data.</text>
</comment>
<organism evidence="2 3">
    <name type="scientific">Serratia marcescens</name>
    <dbReference type="NCBI Taxonomy" id="615"/>
    <lineage>
        <taxon>Bacteria</taxon>
        <taxon>Pseudomonadati</taxon>
        <taxon>Pseudomonadota</taxon>
        <taxon>Gammaproteobacteria</taxon>
        <taxon>Enterobacterales</taxon>
        <taxon>Yersiniaceae</taxon>
        <taxon>Serratia</taxon>
    </lineage>
</organism>
<reference evidence="2" key="1">
    <citation type="submission" date="2018-06" db="EMBL/GenBank/DDBJ databases">
        <title>Serratia marcescens genome sequencing and assembly.</title>
        <authorList>
            <person name="Martins R.C.R."/>
            <person name="Perdigao-Neto L.V."/>
            <person name="Costa S.F."/>
            <person name="Levin A.S.S."/>
        </authorList>
    </citation>
    <scope>NUCLEOTIDE SEQUENCE</scope>
    <source>
        <strain evidence="2">1283</strain>
    </source>
</reference>
<feature type="transmembrane region" description="Helical" evidence="1">
    <location>
        <begin position="20"/>
        <end position="44"/>
    </location>
</feature>